<evidence type="ECO:0000256" key="1">
    <source>
        <dbReference type="SAM" id="Phobius"/>
    </source>
</evidence>
<dbReference type="EMBL" id="NKXS01005614">
    <property type="protein sequence ID" value="PIN03172.1"/>
    <property type="molecule type" value="Genomic_DNA"/>
</dbReference>
<gene>
    <name evidence="2" type="ORF">CDL12_24311</name>
</gene>
<organism evidence="2 3">
    <name type="scientific">Handroanthus impetiginosus</name>
    <dbReference type="NCBI Taxonomy" id="429701"/>
    <lineage>
        <taxon>Eukaryota</taxon>
        <taxon>Viridiplantae</taxon>
        <taxon>Streptophyta</taxon>
        <taxon>Embryophyta</taxon>
        <taxon>Tracheophyta</taxon>
        <taxon>Spermatophyta</taxon>
        <taxon>Magnoliopsida</taxon>
        <taxon>eudicotyledons</taxon>
        <taxon>Gunneridae</taxon>
        <taxon>Pentapetalae</taxon>
        <taxon>asterids</taxon>
        <taxon>lamiids</taxon>
        <taxon>Lamiales</taxon>
        <taxon>Bignoniaceae</taxon>
        <taxon>Crescentiina</taxon>
        <taxon>Tabebuia alliance</taxon>
        <taxon>Handroanthus</taxon>
    </lineage>
</organism>
<dbReference type="PANTHER" id="PTHR11697:SF230">
    <property type="entry name" value="ZINC FINGER, MYM DOMAIN CONTAINING 1"/>
    <property type="match status" value="1"/>
</dbReference>
<accession>A0A2G9GD88</accession>
<comment type="caution">
    <text evidence="2">The sequence shown here is derived from an EMBL/GenBank/DDBJ whole genome shotgun (WGS) entry which is preliminary data.</text>
</comment>
<keyword evidence="1" id="KW-1133">Transmembrane helix</keyword>
<dbReference type="InterPro" id="IPR012337">
    <property type="entry name" value="RNaseH-like_sf"/>
</dbReference>
<evidence type="ECO:0000313" key="3">
    <source>
        <dbReference type="Proteomes" id="UP000231279"/>
    </source>
</evidence>
<evidence type="ECO:0000313" key="2">
    <source>
        <dbReference type="EMBL" id="PIN03172.1"/>
    </source>
</evidence>
<dbReference type="STRING" id="429701.A0A2G9GD88"/>
<evidence type="ECO:0008006" key="4">
    <source>
        <dbReference type="Google" id="ProtNLM"/>
    </source>
</evidence>
<reference evidence="3" key="1">
    <citation type="journal article" date="2018" name="Gigascience">
        <title>Genome assembly of the Pink Ipe (Handroanthus impetiginosus, Bignoniaceae), a highly valued, ecologically keystone Neotropical timber forest tree.</title>
        <authorList>
            <person name="Silva-Junior O.B."/>
            <person name="Grattapaglia D."/>
            <person name="Novaes E."/>
            <person name="Collevatti R.G."/>
        </authorList>
    </citation>
    <scope>NUCLEOTIDE SEQUENCE [LARGE SCALE GENOMIC DNA]</scope>
    <source>
        <strain evidence="3">cv. UFG-1</strain>
    </source>
</reference>
<sequence length="322" mass="37128">MAIKREFSKILRIKVNQSAFYVHCFAHQLQLALVAVAKKQVEIASLFNLVATLINVVGISCKRRDILREKHANVIREILESGEISSGRGDTRWGSHYSTLLKLVSMFSSIVEVLEIIEEDGMNSEQRAEAYSLLCSMQFFEFIFNLYLMRKVLGINHEPQLLRDNEWDTLLEEVLRFCEKHKVTIPNMDENFIAPGQIKTKLLICVACLSPRDSFSSFEKKNLVQLAKLYSRDFSSIELLALDAHFENYISDMRSNSYFDELTTICELSKKLVKTRKHIVYLLVYILVKLALILPVATTTVERIFFVMNIIKNKLRNSMGDE</sequence>
<name>A0A2G9GD88_9LAMI</name>
<proteinExistence type="predicted"/>
<dbReference type="OrthoDB" id="6778351at2759"/>
<dbReference type="PANTHER" id="PTHR11697">
    <property type="entry name" value="GENERAL TRANSCRIPTION FACTOR 2-RELATED ZINC FINGER PROTEIN"/>
    <property type="match status" value="1"/>
</dbReference>
<keyword evidence="1" id="KW-0812">Transmembrane</keyword>
<keyword evidence="3" id="KW-1185">Reference proteome</keyword>
<dbReference type="Proteomes" id="UP000231279">
    <property type="component" value="Unassembled WGS sequence"/>
</dbReference>
<feature type="transmembrane region" description="Helical" evidence="1">
    <location>
        <begin position="279"/>
        <end position="298"/>
    </location>
</feature>
<protein>
    <recommendedName>
        <fullName evidence="4">HAT C-terminal dimerisation domain-containing protein</fullName>
    </recommendedName>
</protein>
<dbReference type="InterPro" id="IPR055298">
    <property type="entry name" value="AtLOH3-like"/>
</dbReference>
<dbReference type="SUPFAM" id="SSF53098">
    <property type="entry name" value="Ribonuclease H-like"/>
    <property type="match status" value="1"/>
</dbReference>
<dbReference type="AlphaFoldDB" id="A0A2G9GD88"/>
<keyword evidence="1" id="KW-0472">Membrane</keyword>